<protein>
    <submittedName>
        <fullName evidence="1">Uncharacterized protein</fullName>
    </submittedName>
</protein>
<dbReference type="KEGG" id="mhf:MHF_0219"/>
<name>F6FGC4_MYCHI</name>
<reference key="2">
    <citation type="submission" date="2011-05" db="EMBL/GenBank/DDBJ databases">
        <title>The Genome of Mycoplasma haemofelis Strain Ohio2, a pathogenic hemoplasma of the cat.</title>
        <authorList>
            <person name="Santos A.P."/>
            <person name="Guimaraes A.M.S."/>
            <person name="SanMiguel P.J."/>
            <person name="Martin S.W."/>
            <person name="Messick J.B."/>
        </authorList>
    </citation>
    <scope>NUCLEOTIDE SEQUENCE</scope>
    <source>
        <strain>Ohio2</strain>
    </source>
</reference>
<dbReference type="STRING" id="859194.MHF_0219"/>
<accession>F6FGC4</accession>
<organism evidence="1 2">
    <name type="scientific">Mycoplasma haemofelis (strain Ohio2)</name>
    <dbReference type="NCBI Taxonomy" id="859194"/>
    <lineage>
        <taxon>Bacteria</taxon>
        <taxon>Bacillati</taxon>
        <taxon>Mycoplasmatota</taxon>
        <taxon>Mollicutes</taxon>
        <taxon>Mycoplasmataceae</taxon>
        <taxon>Mycoplasma</taxon>
    </lineage>
</organism>
<gene>
    <name evidence="1" type="ordered locus">MHF_0219</name>
</gene>
<dbReference type="EMBL" id="CP002808">
    <property type="protein sequence ID" value="AEG72514.1"/>
    <property type="molecule type" value="Genomic_DNA"/>
</dbReference>
<evidence type="ECO:0000313" key="2">
    <source>
        <dbReference type="Proteomes" id="UP000007952"/>
    </source>
</evidence>
<dbReference type="HOGENOM" id="CLU_114919_0_0_14"/>
<dbReference type="BioCyc" id="MHAE859194:G1GR7-214-MONOMER"/>
<sequence>MNFKSKLLLGLGGAGTVGGIGAASYPYLSKGEKESILTAITKQGKRFILSTSKDTHDTQWTAISDSLKNDAVAQREIENPIDKDRLKRWCEDTSQKKSYDEDLLKKFENRCTKNTLLTEVKEKLEQGKALIQFGDDEGWKARYESYKTDATDTNMQITINGQKISNTGMSNQSANDVRDWCQSMNNSLFEGDSSNSYTSFKKWCVKEVTR</sequence>
<reference evidence="1 2" key="1">
    <citation type="journal article" date="2011" name="J. Bacteriol.">
        <title>Complete genome sequences of two hemotropic Mycoplasmas, Mycoplasma haemofelis strain Ohio2 and Mycoplasma suis strain Illinois.</title>
        <authorList>
            <person name="Messick J.B."/>
            <person name="Santos A.P."/>
            <person name="Guimaraes A.M."/>
        </authorList>
    </citation>
    <scope>NUCLEOTIDE SEQUENCE [LARGE SCALE GENOMIC DNA]</scope>
    <source>
        <strain evidence="1 2">Ohio2</strain>
    </source>
</reference>
<dbReference type="Proteomes" id="UP000007952">
    <property type="component" value="Chromosome"/>
</dbReference>
<dbReference type="AlphaFoldDB" id="F6FGC4"/>
<evidence type="ECO:0000313" key="1">
    <source>
        <dbReference type="EMBL" id="AEG72514.1"/>
    </source>
</evidence>
<proteinExistence type="predicted"/>